<keyword evidence="5" id="KW-1185">Reference proteome</keyword>
<dbReference type="EMBL" id="CP074371">
    <property type="protein sequence ID" value="QVI18704.1"/>
    <property type="molecule type" value="Genomic_DNA"/>
</dbReference>
<dbReference type="InterPro" id="IPR001789">
    <property type="entry name" value="Sig_transdc_resp-reg_receiver"/>
</dbReference>
<comment type="caution">
    <text evidence="2">Lacks conserved residue(s) required for the propagation of feature annotation.</text>
</comment>
<dbReference type="PANTHER" id="PTHR44591:SF23">
    <property type="entry name" value="CHEY SUBFAMILY"/>
    <property type="match status" value="1"/>
</dbReference>
<dbReference type="SMART" id="SM00448">
    <property type="entry name" value="REC"/>
    <property type="match status" value="1"/>
</dbReference>
<dbReference type="PANTHER" id="PTHR44591">
    <property type="entry name" value="STRESS RESPONSE REGULATOR PROTEIN 1"/>
    <property type="match status" value="1"/>
</dbReference>
<organism evidence="4 5">
    <name type="scientific">Nocardia tengchongensis</name>
    <dbReference type="NCBI Taxonomy" id="2055889"/>
    <lineage>
        <taxon>Bacteria</taxon>
        <taxon>Bacillati</taxon>
        <taxon>Actinomycetota</taxon>
        <taxon>Actinomycetes</taxon>
        <taxon>Mycobacteriales</taxon>
        <taxon>Nocardiaceae</taxon>
        <taxon>Nocardia</taxon>
    </lineage>
</organism>
<evidence type="ECO:0000313" key="5">
    <source>
        <dbReference type="Proteomes" id="UP000683310"/>
    </source>
</evidence>
<evidence type="ECO:0000256" key="1">
    <source>
        <dbReference type="ARBA" id="ARBA00022553"/>
    </source>
</evidence>
<dbReference type="InterPro" id="IPR050595">
    <property type="entry name" value="Bact_response_regulator"/>
</dbReference>
<feature type="domain" description="Response regulatory" evidence="3">
    <location>
        <begin position="23"/>
        <end position="136"/>
    </location>
</feature>
<evidence type="ECO:0000313" key="4">
    <source>
        <dbReference type="EMBL" id="QVI18704.1"/>
    </source>
</evidence>
<name>A0ABX8CGK6_9NOCA</name>
<proteinExistence type="predicted"/>
<evidence type="ECO:0000259" key="3">
    <source>
        <dbReference type="PROSITE" id="PS50110"/>
    </source>
</evidence>
<dbReference type="Gene3D" id="3.40.50.2300">
    <property type="match status" value="1"/>
</dbReference>
<evidence type="ECO:0000256" key="2">
    <source>
        <dbReference type="PROSITE-ProRule" id="PRU00169"/>
    </source>
</evidence>
<dbReference type="SUPFAM" id="SSF52172">
    <property type="entry name" value="CheY-like"/>
    <property type="match status" value="1"/>
</dbReference>
<dbReference type="Proteomes" id="UP000683310">
    <property type="component" value="Chromosome"/>
</dbReference>
<keyword evidence="1" id="KW-0597">Phosphoprotein</keyword>
<dbReference type="InterPro" id="IPR011006">
    <property type="entry name" value="CheY-like_superfamily"/>
</dbReference>
<accession>A0ABX8CGK6</accession>
<reference evidence="4 5" key="1">
    <citation type="submission" date="2021-04" db="EMBL/GenBank/DDBJ databases">
        <title>Nocardia tengchongensis.</title>
        <authorList>
            <person name="Zhuang k."/>
            <person name="Ran Y."/>
            <person name="Li W."/>
        </authorList>
    </citation>
    <scope>NUCLEOTIDE SEQUENCE [LARGE SCALE GENOMIC DNA]</scope>
    <source>
        <strain evidence="4 5">CFH S0057</strain>
    </source>
</reference>
<gene>
    <name evidence="4" type="ORF">KHQ06_19335</name>
</gene>
<dbReference type="PROSITE" id="PS50110">
    <property type="entry name" value="RESPONSE_REGULATORY"/>
    <property type="match status" value="1"/>
</dbReference>
<sequence>MSQLPYFAKEFTPSPIAAVQRSKVLVVESNPATAEIAVLVLANAGYEVISADRAQRALTVAQRWNPDLVLLELALPDRSAAYACRQLRKRSPIPVIATSLDGDPDSIADAYAAGACDYLPKPLRSDELLSCIRVHLAAPQAVRGDSAA</sequence>
<dbReference type="CDD" id="cd00156">
    <property type="entry name" value="REC"/>
    <property type="match status" value="1"/>
</dbReference>
<protein>
    <submittedName>
        <fullName evidence="4">Response regulator transcription factor</fullName>
    </submittedName>
</protein>
<dbReference type="Pfam" id="PF00072">
    <property type="entry name" value="Response_reg"/>
    <property type="match status" value="1"/>
</dbReference>